<keyword evidence="3" id="KW-1185">Reference proteome</keyword>
<comment type="caution">
    <text evidence="2">The sequence shown here is derived from an EMBL/GenBank/DDBJ whole genome shotgun (WGS) entry which is preliminary data.</text>
</comment>
<dbReference type="AlphaFoldDB" id="A0A0L6JJN6"/>
<dbReference type="InterPro" id="IPR046909">
    <property type="entry name" value="cREC_REC"/>
</dbReference>
<reference evidence="3" key="1">
    <citation type="submission" date="2015-07" db="EMBL/GenBank/DDBJ databases">
        <title>Near-Complete Genome Sequence of the Cellulolytic Bacterium Bacteroides (Pseudobacteroides) cellulosolvens ATCC 35603.</title>
        <authorList>
            <person name="Dassa B."/>
            <person name="Utturkar S.M."/>
            <person name="Klingeman D.M."/>
            <person name="Hurt R.A."/>
            <person name="Keller M."/>
            <person name="Xu J."/>
            <person name="Reddy Y.H.K."/>
            <person name="Borovok I."/>
            <person name="Grinberg I.R."/>
            <person name="Lamed R."/>
            <person name="Zhivin O."/>
            <person name="Bayer E.A."/>
            <person name="Brown S.D."/>
        </authorList>
    </citation>
    <scope>NUCLEOTIDE SEQUENCE [LARGE SCALE GENOMIC DNA]</scope>
    <source>
        <strain evidence="3">DSM 2933</strain>
    </source>
</reference>
<evidence type="ECO:0000313" key="3">
    <source>
        <dbReference type="Proteomes" id="UP000036923"/>
    </source>
</evidence>
<sequence>MNQKIDLYLDDLRGCPDGFVIARTVEEAIYYLENFQIGILSLDHDLGIDKQGNLLPTGYDLVKYICEKGLKAEKIYIHTDNSVGRENMYNTLLGAQRRDFIDKDIEIYHYPIVPNKYSEE</sequence>
<proteinExistence type="predicted"/>
<dbReference type="RefSeq" id="WP_036940663.1">
    <property type="nucleotide sequence ID" value="NZ_JQKC01000013.1"/>
</dbReference>
<gene>
    <name evidence="2" type="ORF">Bccel_1168</name>
</gene>
<protein>
    <recommendedName>
        <fullName evidence="1">Cyclic-phosphate processing Receiver domain-containing protein</fullName>
    </recommendedName>
</protein>
<dbReference type="eggNOG" id="ENOG5032TAJ">
    <property type="taxonomic scope" value="Bacteria"/>
</dbReference>
<dbReference type="OrthoDB" id="2614698at2"/>
<feature type="domain" description="Cyclic-phosphate processing Receiver" evidence="1">
    <location>
        <begin position="5"/>
        <end position="92"/>
    </location>
</feature>
<dbReference type="PATRIC" id="fig|398512.5.peg.1208"/>
<evidence type="ECO:0000259" key="1">
    <source>
        <dbReference type="Pfam" id="PF20274"/>
    </source>
</evidence>
<dbReference type="Proteomes" id="UP000036923">
    <property type="component" value="Unassembled WGS sequence"/>
</dbReference>
<dbReference type="STRING" id="398512.Bccel_1168"/>
<dbReference type="EMBL" id="LGTC01000001">
    <property type="protein sequence ID" value="KNY25908.1"/>
    <property type="molecule type" value="Genomic_DNA"/>
</dbReference>
<accession>A0A0L6JJN6</accession>
<evidence type="ECO:0000313" key="2">
    <source>
        <dbReference type="EMBL" id="KNY25908.1"/>
    </source>
</evidence>
<dbReference type="Pfam" id="PF20274">
    <property type="entry name" value="cREC_REC"/>
    <property type="match status" value="1"/>
</dbReference>
<organism evidence="2 3">
    <name type="scientific">Pseudobacteroides cellulosolvens ATCC 35603 = DSM 2933</name>
    <dbReference type="NCBI Taxonomy" id="398512"/>
    <lineage>
        <taxon>Bacteria</taxon>
        <taxon>Bacillati</taxon>
        <taxon>Bacillota</taxon>
        <taxon>Clostridia</taxon>
        <taxon>Eubacteriales</taxon>
        <taxon>Oscillospiraceae</taxon>
        <taxon>Pseudobacteroides</taxon>
    </lineage>
</organism>
<name>A0A0L6JJN6_9FIRM</name>